<protein>
    <submittedName>
        <fullName evidence="2">Uncharacterized protein</fullName>
    </submittedName>
</protein>
<feature type="region of interest" description="Disordered" evidence="1">
    <location>
        <begin position="1"/>
        <end position="68"/>
    </location>
</feature>
<accession>L0DS59</accession>
<keyword evidence="3" id="KW-1185">Reference proteome</keyword>
<dbReference type="AlphaFoldDB" id="L0DS59"/>
<proteinExistence type="predicted"/>
<evidence type="ECO:0000313" key="3">
    <source>
        <dbReference type="Proteomes" id="UP000010809"/>
    </source>
</evidence>
<dbReference type="HOGENOM" id="CLU_2792720_0_0_6"/>
<dbReference type="KEGG" id="tni:TVNIR_0129"/>
<evidence type="ECO:0000313" key="2">
    <source>
        <dbReference type="EMBL" id="AGA31843.1"/>
    </source>
</evidence>
<dbReference type="PATRIC" id="fig|1255043.3.peg.129"/>
<reference evidence="2" key="1">
    <citation type="submission" date="2015-12" db="EMBL/GenBank/DDBJ databases">
        <authorList>
            <person name="Tikhonova T.V."/>
            <person name="Pavlov A.R."/>
            <person name="Beletsky A.V."/>
            <person name="Mardanov A.V."/>
            <person name="Sorokin D.Y."/>
            <person name="Ravin N.V."/>
            <person name="Popov V.O."/>
        </authorList>
    </citation>
    <scope>NUCLEOTIDE SEQUENCE</scope>
    <source>
        <strain evidence="2">DSM 14787</strain>
    </source>
</reference>
<organism evidence="2 3">
    <name type="scientific">Thioalkalivibrio nitratireducens (strain DSM 14787 / UNIQEM 213 / ALEN2)</name>
    <dbReference type="NCBI Taxonomy" id="1255043"/>
    <lineage>
        <taxon>Bacteria</taxon>
        <taxon>Pseudomonadati</taxon>
        <taxon>Pseudomonadota</taxon>
        <taxon>Gammaproteobacteria</taxon>
        <taxon>Chromatiales</taxon>
        <taxon>Ectothiorhodospiraceae</taxon>
        <taxon>Thioalkalivibrio</taxon>
    </lineage>
</organism>
<evidence type="ECO:0000256" key="1">
    <source>
        <dbReference type="SAM" id="MobiDB-lite"/>
    </source>
</evidence>
<sequence length="68" mass="7096">MHHSLHHPFSPGISDHWRGAGKTHALNATKSNRGGPVKHGPSSSAAAAGTCVRAESARPQWPAHPSTT</sequence>
<name>L0DS59_THIND</name>
<dbReference type="STRING" id="1255043.TVNIR_0129"/>
<dbReference type="Proteomes" id="UP000010809">
    <property type="component" value="Chromosome"/>
</dbReference>
<gene>
    <name evidence="2" type="ordered locus">TVNIR_0129</name>
</gene>
<dbReference type="EMBL" id="CP003989">
    <property type="protein sequence ID" value="AGA31843.1"/>
    <property type="molecule type" value="Genomic_DNA"/>
</dbReference>